<dbReference type="EMBL" id="CP031194">
    <property type="protein sequence ID" value="AXG79677.1"/>
    <property type="molecule type" value="Genomic_DNA"/>
</dbReference>
<name>A0A345HSK3_9ACTN</name>
<gene>
    <name evidence="2" type="ORF">DVK44_20775</name>
</gene>
<evidence type="ECO:0000313" key="2">
    <source>
        <dbReference type="EMBL" id="AXG79677.1"/>
    </source>
</evidence>
<evidence type="ECO:0000313" key="3">
    <source>
        <dbReference type="Proteomes" id="UP000253868"/>
    </source>
</evidence>
<dbReference type="KEGG" id="spad:DVK44_20775"/>
<dbReference type="OrthoDB" id="5969911at2"/>
<feature type="domain" description="DUF1023" evidence="1">
    <location>
        <begin position="309"/>
        <end position="476"/>
    </location>
</feature>
<organism evidence="2 3">
    <name type="scientific">Streptomyces paludis</name>
    <dbReference type="NCBI Taxonomy" id="2282738"/>
    <lineage>
        <taxon>Bacteria</taxon>
        <taxon>Bacillati</taxon>
        <taxon>Actinomycetota</taxon>
        <taxon>Actinomycetes</taxon>
        <taxon>Kitasatosporales</taxon>
        <taxon>Streptomycetaceae</taxon>
        <taxon>Streptomyces</taxon>
    </lineage>
</organism>
<sequence>MPEKFAQLLAQDFTDLDAATAAWKRLATTLGRTKTGSGGRVTGPLHEAGWTGVSASYGFDALRATESKLGTGQVNARLISTVLDTLHTRMAAAQRTLRNAVADAEAAGHKVAADGWVEPKTAVDPRHRHDPEYAEIQRRANSGLGEFRARIEQAVTEAETASYRAGEILHQIDPFDLGKQYGADNARKDAALVAEFTGLSEKDIPDGKSPRRSARWWAALDEDVRDFYLAAFPERIGALDGLPAGTRDLANRAVLDMRLNDYDLRENGLGHHDRSSYRALLDLKSRMDATDSGAAHKRMYLLGFSTESDGRAIVAIGNPDTARHTAVLVPGTNSQLENFGGQIDRVNKLQNAAGDRSVGKGRDVSVIAWLGYNAPEYNNSIVTQERALAGAPDLRDFTHGLRAGHEGAPTHLTVLAHSYGSTTAGAADAGGRGLDADDMVVVGSPGLTVGRAEQLHIDPRHLWVGAASNDHISNHASGLTLGPDPKDPGFGAQRMYVDTGGHSGYWDDGSLSLENQGRIIAGKDPRDGGLG</sequence>
<reference evidence="3" key="1">
    <citation type="submission" date="2018-07" db="EMBL/GenBank/DDBJ databases">
        <authorList>
            <person name="Zhao J."/>
        </authorList>
    </citation>
    <scope>NUCLEOTIDE SEQUENCE [LARGE SCALE GENOMIC DNA]</scope>
    <source>
        <strain evidence="3">GSSD-12</strain>
    </source>
</reference>
<dbReference type="InterPro" id="IPR010427">
    <property type="entry name" value="DUF1023"/>
</dbReference>
<protein>
    <recommendedName>
        <fullName evidence="1">DUF1023 domain-containing protein</fullName>
    </recommendedName>
</protein>
<dbReference type="Proteomes" id="UP000253868">
    <property type="component" value="Chromosome"/>
</dbReference>
<evidence type="ECO:0000259" key="1">
    <source>
        <dbReference type="Pfam" id="PF06259"/>
    </source>
</evidence>
<dbReference type="Pfam" id="PF06259">
    <property type="entry name" value="Abhydrolase_8"/>
    <property type="match status" value="1"/>
</dbReference>
<accession>A0A345HSK3</accession>
<proteinExistence type="predicted"/>
<dbReference type="RefSeq" id="WP_114661006.1">
    <property type="nucleotide sequence ID" value="NZ_CP031194.1"/>
</dbReference>
<keyword evidence="3" id="KW-1185">Reference proteome</keyword>
<dbReference type="AlphaFoldDB" id="A0A345HSK3"/>